<dbReference type="AlphaFoldDB" id="A0ABD6D4Z7"/>
<gene>
    <name evidence="1" type="ORF">ACFSBJ_16945</name>
</gene>
<name>A0ABD6D4Z7_9EURY</name>
<evidence type="ECO:0000313" key="1">
    <source>
        <dbReference type="EMBL" id="MFD1635406.1"/>
    </source>
</evidence>
<organism evidence="1 2">
    <name type="scientific">Haloplanus ruber</name>
    <dbReference type="NCBI Taxonomy" id="869892"/>
    <lineage>
        <taxon>Archaea</taxon>
        <taxon>Methanobacteriati</taxon>
        <taxon>Methanobacteriota</taxon>
        <taxon>Stenosarchaea group</taxon>
        <taxon>Halobacteria</taxon>
        <taxon>Halobacteriales</taxon>
        <taxon>Haloferacaceae</taxon>
        <taxon>Haloplanus</taxon>
    </lineage>
</organism>
<evidence type="ECO:0000313" key="2">
    <source>
        <dbReference type="Proteomes" id="UP001597075"/>
    </source>
</evidence>
<reference evidence="1 2" key="1">
    <citation type="journal article" date="2019" name="Int. J. Syst. Evol. Microbiol.">
        <title>The Global Catalogue of Microorganisms (GCM) 10K type strain sequencing project: providing services to taxonomists for standard genome sequencing and annotation.</title>
        <authorList>
            <consortium name="The Broad Institute Genomics Platform"/>
            <consortium name="The Broad Institute Genome Sequencing Center for Infectious Disease"/>
            <person name="Wu L."/>
            <person name="Ma J."/>
        </authorList>
    </citation>
    <scope>NUCLEOTIDE SEQUENCE [LARGE SCALE GENOMIC DNA]</scope>
    <source>
        <strain evidence="1 2">CGMCC 1.10594</strain>
    </source>
</reference>
<keyword evidence="2" id="KW-1185">Reference proteome</keyword>
<proteinExistence type="predicted"/>
<accession>A0ABD6D4Z7</accession>
<dbReference type="Proteomes" id="UP001597075">
    <property type="component" value="Unassembled WGS sequence"/>
</dbReference>
<comment type="caution">
    <text evidence="1">The sequence shown here is derived from an EMBL/GenBank/DDBJ whole genome shotgun (WGS) entry which is preliminary data.</text>
</comment>
<dbReference type="RefSeq" id="WP_256407115.1">
    <property type="nucleotide sequence ID" value="NZ_CP187154.1"/>
</dbReference>
<protein>
    <submittedName>
        <fullName evidence="1">Uncharacterized protein</fullName>
    </submittedName>
</protein>
<dbReference type="EMBL" id="JBHUDL010000029">
    <property type="protein sequence ID" value="MFD1635406.1"/>
    <property type="molecule type" value="Genomic_DNA"/>
</dbReference>
<sequence length="54" mass="5770">MEFGVGTVVPIPDLVGQAFVPILNLFKLGLALVEQLPLNGFSAVKYRDLTSSHG</sequence>